<name>A0A0B7BT31_9EUPU</name>
<evidence type="ECO:0000313" key="1">
    <source>
        <dbReference type="EMBL" id="CEK96374.1"/>
    </source>
</evidence>
<gene>
    <name evidence="1" type="primary">ORF211812</name>
</gene>
<protein>
    <submittedName>
        <fullName evidence="1">Uncharacterized protein</fullName>
    </submittedName>
</protein>
<dbReference type="EMBL" id="HACG01049509">
    <property type="protein sequence ID" value="CEK96374.1"/>
    <property type="molecule type" value="Transcribed_RNA"/>
</dbReference>
<accession>A0A0B7BT31</accession>
<dbReference type="AlphaFoldDB" id="A0A0B7BT31"/>
<proteinExistence type="predicted"/>
<sequence>MTAGVLWTNLPQTIQCVQLSRFTVPVFIVDNSAVNRRFKRNCVQNKYSFDNPQNDDPYS</sequence>
<organism evidence="1">
    <name type="scientific">Arion vulgaris</name>
    <dbReference type="NCBI Taxonomy" id="1028688"/>
    <lineage>
        <taxon>Eukaryota</taxon>
        <taxon>Metazoa</taxon>
        <taxon>Spiralia</taxon>
        <taxon>Lophotrochozoa</taxon>
        <taxon>Mollusca</taxon>
        <taxon>Gastropoda</taxon>
        <taxon>Heterobranchia</taxon>
        <taxon>Euthyneura</taxon>
        <taxon>Panpulmonata</taxon>
        <taxon>Eupulmonata</taxon>
        <taxon>Stylommatophora</taxon>
        <taxon>Helicina</taxon>
        <taxon>Arionoidea</taxon>
        <taxon>Arionidae</taxon>
        <taxon>Arion</taxon>
    </lineage>
</organism>
<reference evidence="1" key="1">
    <citation type="submission" date="2014-12" db="EMBL/GenBank/DDBJ databases">
        <title>Insight into the proteome of Arion vulgaris.</title>
        <authorList>
            <person name="Aradska J."/>
            <person name="Bulat T."/>
            <person name="Smidak R."/>
            <person name="Sarate P."/>
            <person name="Gangsoo J."/>
            <person name="Sialana F."/>
            <person name="Bilban M."/>
            <person name="Lubec G."/>
        </authorList>
    </citation>
    <scope>NUCLEOTIDE SEQUENCE</scope>
    <source>
        <tissue evidence="1">Skin</tissue>
    </source>
</reference>